<dbReference type="InterPro" id="IPR001810">
    <property type="entry name" value="F-box_dom"/>
</dbReference>
<name>A0A0C9YCH9_9AGAR</name>
<dbReference type="Gene3D" id="3.80.10.10">
    <property type="entry name" value="Ribonuclease Inhibitor"/>
    <property type="match status" value="1"/>
</dbReference>
<proteinExistence type="predicted"/>
<dbReference type="STRING" id="1095629.A0A0C9YCH9"/>
<protein>
    <recommendedName>
        <fullName evidence="1">F-box domain-containing protein</fullName>
    </recommendedName>
</protein>
<dbReference type="Proteomes" id="UP000054477">
    <property type="component" value="Unassembled WGS sequence"/>
</dbReference>
<keyword evidence="3" id="KW-1185">Reference proteome</keyword>
<dbReference type="OrthoDB" id="3181259at2759"/>
<dbReference type="PROSITE" id="PS50181">
    <property type="entry name" value="FBOX"/>
    <property type="match status" value="1"/>
</dbReference>
<sequence>MPYTPRRSQQRAQTFSRSLANTIKSKLLTSFFPDKQLHHHTSEPPVAHLRHSNDISRPRHLRRTLYHADISHSHHYIHFIRRLPVEILAHIFVLGSQQDAVFPVTISHVCRAWRYIALRTPSLWRCITLSPHERMWRERIHRARACTLDIRLITRASSRLGQPRTVDVDPFTVQWHMHIVLPHIQRWRSLDIEFPEYAPFLWKAALSNLLFGAPAQAPLLEDLSLVYRDNDDMDEFCLFSGYAPRLRRVTLDGIGLTWLPSLFSNLTFLDYTHHGFTTGHQAVHDVISILQVSSRLVELRLAFPPKRTTSLPSRVDSVTQRVTLAHLASLHLRVEGGEIPFELAHLVTLMSTPSLTSLRLVDVSRGHHPFPQLKSFFYVYALPPSLRTLRIEHGWYDHRMISPMAHALPRIRQIIVKRSHTPEQVLNINRATSKPSDDLNFGRSGAYNDRHLRIHRLDVQYLSK</sequence>
<feature type="domain" description="F-box" evidence="1">
    <location>
        <begin position="77"/>
        <end position="127"/>
    </location>
</feature>
<gene>
    <name evidence="2" type="ORF">K443DRAFT_86019</name>
</gene>
<organism evidence="2 3">
    <name type="scientific">Laccaria amethystina LaAM-08-1</name>
    <dbReference type="NCBI Taxonomy" id="1095629"/>
    <lineage>
        <taxon>Eukaryota</taxon>
        <taxon>Fungi</taxon>
        <taxon>Dikarya</taxon>
        <taxon>Basidiomycota</taxon>
        <taxon>Agaricomycotina</taxon>
        <taxon>Agaricomycetes</taxon>
        <taxon>Agaricomycetidae</taxon>
        <taxon>Agaricales</taxon>
        <taxon>Agaricineae</taxon>
        <taxon>Hydnangiaceae</taxon>
        <taxon>Laccaria</taxon>
    </lineage>
</organism>
<dbReference type="InterPro" id="IPR036047">
    <property type="entry name" value="F-box-like_dom_sf"/>
</dbReference>
<dbReference type="Pfam" id="PF12937">
    <property type="entry name" value="F-box-like"/>
    <property type="match status" value="1"/>
</dbReference>
<accession>A0A0C9YCH9</accession>
<evidence type="ECO:0000259" key="1">
    <source>
        <dbReference type="PROSITE" id="PS50181"/>
    </source>
</evidence>
<dbReference type="SUPFAM" id="SSF81383">
    <property type="entry name" value="F-box domain"/>
    <property type="match status" value="1"/>
</dbReference>
<dbReference type="SUPFAM" id="SSF52058">
    <property type="entry name" value="L domain-like"/>
    <property type="match status" value="1"/>
</dbReference>
<evidence type="ECO:0000313" key="2">
    <source>
        <dbReference type="EMBL" id="KIK08002.1"/>
    </source>
</evidence>
<dbReference type="AlphaFoldDB" id="A0A0C9YCH9"/>
<dbReference type="EMBL" id="KN838544">
    <property type="protein sequence ID" value="KIK08002.1"/>
    <property type="molecule type" value="Genomic_DNA"/>
</dbReference>
<dbReference type="InterPro" id="IPR032675">
    <property type="entry name" value="LRR_dom_sf"/>
</dbReference>
<reference evidence="3" key="2">
    <citation type="submission" date="2015-01" db="EMBL/GenBank/DDBJ databases">
        <title>Evolutionary Origins and Diversification of the Mycorrhizal Mutualists.</title>
        <authorList>
            <consortium name="DOE Joint Genome Institute"/>
            <consortium name="Mycorrhizal Genomics Consortium"/>
            <person name="Kohler A."/>
            <person name="Kuo A."/>
            <person name="Nagy L.G."/>
            <person name="Floudas D."/>
            <person name="Copeland A."/>
            <person name="Barry K.W."/>
            <person name="Cichocki N."/>
            <person name="Veneault-Fourrey C."/>
            <person name="LaButti K."/>
            <person name="Lindquist E.A."/>
            <person name="Lipzen A."/>
            <person name="Lundell T."/>
            <person name="Morin E."/>
            <person name="Murat C."/>
            <person name="Riley R."/>
            <person name="Ohm R."/>
            <person name="Sun H."/>
            <person name="Tunlid A."/>
            <person name="Henrissat B."/>
            <person name="Grigoriev I.V."/>
            <person name="Hibbett D.S."/>
            <person name="Martin F."/>
        </authorList>
    </citation>
    <scope>NUCLEOTIDE SEQUENCE [LARGE SCALE GENOMIC DNA]</scope>
    <source>
        <strain evidence="3">LaAM-08-1</strain>
    </source>
</reference>
<dbReference type="Gene3D" id="1.20.1280.50">
    <property type="match status" value="1"/>
</dbReference>
<reference evidence="2 3" key="1">
    <citation type="submission" date="2014-04" db="EMBL/GenBank/DDBJ databases">
        <authorList>
            <consortium name="DOE Joint Genome Institute"/>
            <person name="Kuo A."/>
            <person name="Kohler A."/>
            <person name="Nagy L.G."/>
            <person name="Floudas D."/>
            <person name="Copeland A."/>
            <person name="Barry K.W."/>
            <person name="Cichocki N."/>
            <person name="Veneault-Fourrey C."/>
            <person name="LaButti K."/>
            <person name="Lindquist E.A."/>
            <person name="Lipzen A."/>
            <person name="Lundell T."/>
            <person name="Morin E."/>
            <person name="Murat C."/>
            <person name="Sun H."/>
            <person name="Tunlid A."/>
            <person name="Henrissat B."/>
            <person name="Grigoriev I.V."/>
            <person name="Hibbett D.S."/>
            <person name="Martin F."/>
            <person name="Nordberg H.P."/>
            <person name="Cantor M.N."/>
            <person name="Hua S.X."/>
        </authorList>
    </citation>
    <scope>NUCLEOTIDE SEQUENCE [LARGE SCALE GENOMIC DNA]</scope>
    <source>
        <strain evidence="2 3">LaAM-08-1</strain>
    </source>
</reference>
<dbReference type="HOGENOM" id="CLU_039202_0_0_1"/>
<evidence type="ECO:0000313" key="3">
    <source>
        <dbReference type="Proteomes" id="UP000054477"/>
    </source>
</evidence>